<dbReference type="SUPFAM" id="SSF51556">
    <property type="entry name" value="Metallo-dependent hydrolases"/>
    <property type="match status" value="1"/>
</dbReference>
<keyword evidence="3" id="KW-1185">Reference proteome</keyword>
<organism evidence="2 3">
    <name type="scientific">Advenella incenata</name>
    <dbReference type="NCBI Taxonomy" id="267800"/>
    <lineage>
        <taxon>Bacteria</taxon>
        <taxon>Pseudomonadati</taxon>
        <taxon>Pseudomonadota</taxon>
        <taxon>Betaproteobacteria</taxon>
        <taxon>Burkholderiales</taxon>
        <taxon>Alcaligenaceae</taxon>
    </lineage>
</organism>
<dbReference type="RefSeq" id="WP_130304801.1">
    <property type="nucleotide sequence ID" value="NZ_SHKO01000003.1"/>
</dbReference>
<sequence>MIFTEVRDDTPSFSVDTHAHVYDLSRYPLAESSGFSILANETGSAQHYAAVLDAHGISHAVLINPLGGYGVDNRNMLDIIGASNGRFKGIAVVPHDITEAQLDAMIYAGVVGIRFNLSFPASPALTGAGGARLLSLAEERDLIVQIHYHEEAHLLAAFDILRVCRSPIVIDHCGRPILEKGVNQPGFQALLELGRSHNAIIKLSGLFRFSVQGWPYHDVEPYVAKLIEAYSEDRCIWGSDWPFLRAKTRIDYGPELNMLSHWFPDMADQRKVLWDNPARIFGIKEI</sequence>
<dbReference type="OrthoDB" id="9787654at2"/>
<feature type="domain" description="Amidohydrolase-related" evidence="1">
    <location>
        <begin position="15"/>
        <end position="283"/>
    </location>
</feature>
<dbReference type="InterPro" id="IPR032466">
    <property type="entry name" value="Metal_Hydrolase"/>
</dbReference>
<comment type="caution">
    <text evidence="2">The sequence shown here is derived from an EMBL/GenBank/DDBJ whole genome shotgun (WGS) entry which is preliminary data.</text>
</comment>
<protein>
    <submittedName>
        <fullName evidence="2">Putative TIM-barrel fold metal-dependent hydrolase</fullName>
    </submittedName>
</protein>
<gene>
    <name evidence="2" type="ORF">EV681_3747</name>
</gene>
<dbReference type="Gene3D" id="3.20.20.140">
    <property type="entry name" value="Metal-dependent hydrolases"/>
    <property type="match status" value="1"/>
</dbReference>
<dbReference type="InterPro" id="IPR006680">
    <property type="entry name" value="Amidohydro-rel"/>
</dbReference>
<dbReference type="PANTHER" id="PTHR35563:SF2">
    <property type="entry name" value="BARREL METAL-DEPENDENT HYDROLASE, PUTATIVE (AFU_ORTHOLOGUE AFUA_1G16240)-RELATED"/>
    <property type="match status" value="1"/>
</dbReference>
<evidence type="ECO:0000259" key="1">
    <source>
        <dbReference type="Pfam" id="PF04909"/>
    </source>
</evidence>
<keyword evidence="2" id="KW-0378">Hydrolase</keyword>
<evidence type="ECO:0000313" key="3">
    <source>
        <dbReference type="Proteomes" id="UP000293398"/>
    </source>
</evidence>
<proteinExistence type="predicted"/>
<dbReference type="GO" id="GO:0016787">
    <property type="term" value="F:hydrolase activity"/>
    <property type="evidence" value="ECO:0007669"/>
    <property type="project" value="UniProtKB-KW"/>
</dbReference>
<accession>A0A4Q7VAU3</accession>
<dbReference type="InterPro" id="IPR052358">
    <property type="entry name" value="Aro_Compnd_Degr_Hydrolases"/>
</dbReference>
<reference evidence="2 3" key="1">
    <citation type="submission" date="2019-02" db="EMBL/GenBank/DDBJ databases">
        <title>Genomic Encyclopedia of Type Strains, Phase IV (KMG-IV): sequencing the most valuable type-strain genomes for metagenomic binning, comparative biology and taxonomic classification.</title>
        <authorList>
            <person name="Goeker M."/>
        </authorList>
    </citation>
    <scope>NUCLEOTIDE SEQUENCE [LARGE SCALE GENOMIC DNA]</scope>
    <source>
        <strain evidence="2 3">DSM 23814</strain>
    </source>
</reference>
<name>A0A4Q7VAU3_9BURK</name>
<evidence type="ECO:0000313" key="2">
    <source>
        <dbReference type="EMBL" id="RZT92984.1"/>
    </source>
</evidence>
<dbReference type="AlphaFoldDB" id="A0A4Q7VAU3"/>
<dbReference type="PANTHER" id="PTHR35563">
    <property type="entry name" value="BARREL METAL-DEPENDENT HYDROLASE, PUTATIVE (AFU_ORTHOLOGUE AFUA_1G16240)-RELATED"/>
    <property type="match status" value="1"/>
</dbReference>
<dbReference type="Proteomes" id="UP000293398">
    <property type="component" value="Unassembled WGS sequence"/>
</dbReference>
<dbReference type="Pfam" id="PF04909">
    <property type="entry name" value="Amidohydro_2"/>
    <property type="match status" value="1"/>
</dbReference>
<dbReference type="EMBL" id="SHKO01000003">
    <property type="protein sequence ID" value="RZT92984.1"/>
    <property type="molecule type" value="Genomic_DNA"/>
</dbReference>